<sequence>MNENLPIYDLIFEENRTEGVYGVSLVADPAISDENYNVEFVKFSKEIIECNCSKEEEDFSSERIDQLIQLGEEITDEWELLDEKKVENEDDVLNIDFAYAVPTSEGGSVEDNEIFKVRYKYSPSSTSSNSREFCRKMVASNKVFKYDDLVWSDSNPGFGKKGASSYNVLFYKGGVNCKHFFTRQIFFNKGNKEGVTTFEALKRIGNLNKEDQKKAKLTPLDPKVSQTANASNNYWRLSTEEMNFSTNDKEKRIITAPVLIPNQLIYRNFEGGCYVRASAETIENLQIHFFKNKYQSNSTIEHDDDKKIEDITFFESWTIADEKNDKAVALGFKNLPKGTLMMSAKLSESTWNEYIKTGKVKGFSIDSKLGIAKNKKEKMNYSSVKEQIMKKILLESDLKEFKISDDLSVKAGSLEKDQVVFDANDAPLVSATFVYEGKSYSTDENGVIIDIQEVKQEEVEQADEAGDLKAENDELKAENENLKAEIEKLKADLDAVKEEAVNLAKESKAKTIQTKITKEDIEKMTPLEKYRYQKNL</sequence>
<feature type="coiled-coil region" evidence="1">
    <location>
        <begin position="451"/>
        <end position="506"/>
    </location>
</feature>
<proteinExistence type="predicted"/>
<keyword evidence="1" id="KW-0175">Coiled coil</keyword>
<reference evidence="3" key="1">
    <citation type="journal article" date="2019" name="Int. J. Syst. Evol. Microbiol.">
        <title>The Global Catalogue of Microorganisms (GCM) 10K type strain sequencing project: providing services to taxonomists for standard genome sequencing and annotation.</title>
        <authorList>
            <consortium name="The Broad Institute Genomics Platform"/>
            <consortium name="The Broad Institute Genome Sequencing Center for Infectious Disease"/>
            <person name="Wu L."/>
            <person name="Ma J."/>
        </authorList>
    </citation>
    <scope>NUCLEOTIDE SEQUENCE [LARGE SCALE GENOMIC DNA]</scope>
    <source>
        <strain evidence="3">NBRC 103627</strain>
    </source>
</reference>
<comment type="caution">
    <text evidence="2">The sequence shown here is derived from an EMBL/GenBank/DDBJ whole genome shotgun (WGS) entry which is preliminary data.</text>
</comment>
<dbReference type="RefSeq" id="WP_379797412.1">
    <property type="nucleotide sequence ID" value="NZ_JBHSFY010000005.1"/>
</dbReference>
<evidence type="ECO:0000313" key="2">
    <source>
        <dbReference type="EMBL" id="MFC4477421.1"/>
    </source>
</evidence>
<organism evidence="2 3">
    <name type="scientific">Flavobacterium chungangensis</name>
    <dbReference type="NCBI Taxonomy" id="2708132"/>
    <lineage>
        <taxon>Bacteria</taxon>
        <taxon>Pseudomonadati</taxon>
        <taxon>Bacteroidota</taxon>
        <taxon>Flavobacteriia</taxon>
        <taxon>Flavobacteriales</taxon>
        <taxon>Flavobacteriaceae</taxon>
        <taxon>Flavobacterium</taxon>
    </lineage>
</organism>
<keyword evidence="3" id="KW-1185">Reference proteome</keyword>
<dbReference type="Proteomes" id="UP001596003">
    <property type="component" value="Unassembled WGS sequence"/>
</dbReference>
<gene>
    <name evidence="2" type="ORF">ACFO3N_10145</name>
</gene>
<evidence type="ECO:0000313" key="3">
    <source>
        <dbReference type="Proteomes" id="UP001596003"/>
    </source>
</evidence>
<name>A0ABV8ZBJ3_9FLAO</name>
<dbReference type="EMBL" id="JBHSFY010000005">
    <property type="protein sequence ID" value="MFC4477421.1"/>
    <property type="molecule type" value="Genomic_DNA"/>
</dbReference>
<protein>
    <submittedName>
        <fullName evidence="2">Septum formation initiator family protein</fullName>
    </submittedName>
</protein>
<evidence type="ECO:0000256" key="1">
    <source>
        <dbReference type="SAM" id="Coils"/>
    </source>
</evidence>
<accession>A0ABV8ZBJ3</accession>